<protein>
    <recommendedName>
        <fullName evidence="3">S-adenosyl-L-methionine-dependent methyltransferase</fullName>
    </recommendedName>
</protein>
<dbReference type="Proteomes" id="UP001454036">
    <property type="component" value="Unassembled WGS sequence"/>
</dbReference>
<dbReference type="Gene3D" id="3.40.50.150">
    <property type="entry name" value="Vaccinia Virus protein VP39"/>
    <property type="match status" value="1"/>
</dbReference>
<keyword evidence="2" id="KW-1185">Reference proteome</keyword>
<evidence type="ECO:0000313" key="2">
    <source>
        <dbReference type="Proteomes" id="UP001454036"/>
    </source>
</evidence>
<sequence length="237" mass="26073">MSNNNSSSLQTQEIESNEFLSALAAGMSAKVIVEVASDFSSSTIALAAAARQTRGKVFCILPEPKLDESQRVIEETGLKNMVEFKTGEPVDVLHHIGMIDFSLIDCKSDHYHKLLETLNVNPTRSVIVANNLVEGRKGLGGHLKRVENQSRVTSMKHPIGKGMEITMIGKKFGEGSKRSELRGSGGGVGGRYTGIDWRRRRSTGGVSSRDYKKTKWVVEIDEKSGEEHIFRLPKCTP</sequence>
<dbReference type="PANTHER" id="PTHR43167">
    <property type="entry name" value="PUTATIVE (AFU_ORTHOLOGUE AFUA_6G01830)-RELATED"/>
    <property type="match status" value="1"/>
</dbReference>
<dbReference type="AlphaFoldDB" id="A0AAV3NIX9"/>
<comment type="caution">
    <text evidence="1">The sequence shown here is derived from an EMBL/GenBank/DDBJ whole genome shotgun (WGS) entry which is preliminary data.</text>
</comment>
<dbReference type="InterPro" id="IPR009902">
    <property type="entry name" value="DUF1442"/>
</dbReference>
<reference evidence="1 2" key="1">
    <citation type="submission" date="2024-01" db="EMBL/GenBank/DDBJ databases">
        <title>The complete chloroplast genome sequence of Lithospermum erythrorhizon: insights into the phylogenetic relationship among Boraginaceae species and the maternal lineages of purple gromwells.</title>
        <authorList>
            <person name="Okada T."/>
            <person name="Watanabe K."/>
        </authorList>
    </citation>
    <scope>NUCLEOTIDE SEQUENCE [LARGE SCALE GENOMIC DNA]</scope>
</reference>
<gene>
    <name evidence="1" type="ORF">LIER_35061</name>
</gene>
<evidence type="ECO:0000313" key="1">
    <source>
        <dbReference type="EMBL" id="GAA0139299.1"/>
    </source>
</evidence>
<dbReference type="EMBL" id="BAABME010015085">
    <property type="protein sequence ID" value="GAA0139299.1"/>
    <property type="molecule type" value="Genomic_DNA"/>
</dbReference>
<evidence type="ECO:0008006" key="3">
    <source>
        <dbReference type="Google" id="ProtNLM"/>
    </source>
</evidence>
<dbReference type="PANTHER" id="PTHR43167:SF1">
    <property type="entry name" value="PUTATIVE (AFU_ORTHOLOGUE AFUA_6G01830)-RELATED"/>
    <property type="match status" value="1"/>
</dbReference>
<dbReference type="Pfam" id="PF07279">
    <property type="entry name" value="DUF1442"/>
    <property type="match status" value="1"/>
</dbReference>
<proteinExistence type="predicted"/>
<accession>A0AAV3NIX9</accession>
<organism evidence="1 2">
    <name type="scientific">Lithospermum erythrorhizon</name>
    <name type="common">Purple gromwell</name>
    <name type="synonym">Lithospermum officinale var. erythrorhizon</name>
    <dbReference type="NCBI Taxonomy" id="34254"/>
    <lineage>
        <taxon>Eukaryota</taxon>
        <taxon>Viridiplantae</taxon>
        <taxon>Streptophyta</taxon>
        <taxon>Embryophyta</taxon>
        <taxon>Tracheophyta</taxon>
        <taxon>Spermatophyta</taxon>
        <taxon>Magnoliopsida</taxon>
        <taxon>eudicotyledons</taxon>
        <taxon>Gunneridae</taxon>
        <taxon>Pentapetalae</taxon>
        <taxon>asterids</taxon>
        <taxon>lamiids</taxon>
        <taxon>Boraginales</taxon>
        <taxon>Boraginaceae</taxon>
        <taxon>Boraginoideae</taxon>
        <taxon>Lithospermeae</taxon>
        <taxon>Lithospermum</taxon>
    </lineage>
</organism>
<dbReference type="InterPro" id="IPR029063">
    <property type="entry name" value="SAM-dependent_MTases_sf"/>
</dbReference>
<dbReference type="SUPFAM" id="SSF53335">
    <property type="entry name" value="S-adenosyl-L-methionine-dependent methyltransferases"/>
    <property type="match status" value="1"/>
</dbReference>
<name>A0AAV3NIX9_LITER</name>